<accession>A0ABR4K9J2</accession>
<dbReference type="RefSeq" id="XP_070898500.1">
    <property type="nucleotide sequence ID" value="XM_071045791.1"/>
</dbReference>
<comment type="caution">
    <text evidence="1">The sequence shown here is derived from an EMBL/GenBank/DDBJ whole genome shotgun (WGS) entry which is preliminary data.</text>
</comment>
<name>A0ABR4K9J2_9EURO</name>
<dbReference type="Proteomes" id="UP001610444">
    <property type="component" value="Unassembled WGS sequence"/>
</dbReference>
<evidence type="ECO:0000313" key="1">
    <source>
        <dbReference type="EMBL" id="KAL2848965.1"/>
    </source>
</evidence>
<keyword evidence="2" id="KW-1185">Reference proteome</keyword>
<reference evidence="1 2" key="1">
    <citation type="submission" date="2024-07" db="EMBL/GenBank/DDBJ databases">
        <title>Section-level genome sequencing and comparative genomics of Aspergillus sections Usti and Cavernicolus.</title>
        <authorList>
            <consortium name="Lawrence Berkeley National Laboratory"/>
            <person name="Nybo J.L."/>
            <person name="Vesth T.C."/>
            <person name="Theobald S."/>
            <person name="Frisvad J.C."/>
            <person name="Larsen T.O."/>
            <person name="Kjaerboelling I."/>
            <person name="Rothschild-Mancinelli K."/>
            <person name="Lyhne E.K."/>
            <person name="Kogle M.E."/>
            <person name="Barry K."/>
            <person name="Clum A."/>
            <person name="Na H."/>
            <person name="Ledsgaard L."/>
            <person name="Lin J."/>
            <person name="Lipzen A."/>
            <person name="Kuo A."/>
            <person name="Riley R."/>
            <person name="Mondo S."/>
            <person name="LaButti K."/>
            <person name="Haridas S."/>
            <person name="Pangalinan J."/>
            <person name="Salamov A.A."/>
            <person name="Simmons B.A."/>
            <person name="Magnuson J.K."/>
            <person name="Chen J."/>
            <person name="Drula E."/>
            <person name="Henrissat B."/>
            <person name="Wiebenga A."/>
            <person name="Lubbers R.J."/>
            <person name="Gomes A.C."/>
            <person name="Macurrencykelacurrency M.R."/>
            <person name="Stajich J."/>
            <person name="Grigoriev I.V."/>
            <person name="Mortensen U.H."/>
            <person name="De vries R.P."/>
            <person name="Baker S.E."/>
            <person name="Andersen M.R."/>
        </authorList>
    </citation>
    <scope>NUCLEOTIDE SEQUENCE [LARGE SCALE GENOMIC DNA]</scope>
    <source>
        <strain evidence="1 2">CBS 756.74</strain>
    </source>
</reference>
<organism evidence="1 2">
    <name type="scientific">Aspergillus pseudodeflectus</name>
    <dbReference type="NCBI Taxonomy" id="176178"/>
    <lineage>
        <taxon>Eukaryota</taxon>
        <taxon>Fungi</taxon>
        <taxon>Dikarya</taxon>
        <taxon>Ascomycota</taxon>
        <taxon>Pezizomycotina</taxon>
        <taxon>Eurotiomycetes</taxon>
        <taxon>Eurotiomycetidae</taxon>
        <taxon>Eurotiales</taxon>
        <taxon>Aspergillaceae</taxon>
        <taxon>Aspergillus</taxon>
        <taxon>Aspergillus subgen. Nidulantes</taxon>
    </lineage>
</organism>
<dbReference type="EMBL" id="JBFXLR010000024">
    <property type="protein sequence ID" value="KAL2848965.1"/>
    <property type="molecule type" value="Genomic_DNA"/>
</dbReference>
<gene>
    <name evidence="1" type="ORF">BJX68DRAFT_267313</name>
</gene>
<sequence length="228" mass="26985">MISKLVTRCQTEFIQSRLRAFGDIRSDQEQFLCQRAMEYTEENSHEKACKIWLELLQKCPYRYHFQKGFSDAARPLSARRRLQLLDEAFPDNNLDHDWVECQKAIAYTENGLHDEACKTWIALLQQEKERLVFKEGFLKAIQPLPTDQRLKLLQLVKNDEAVLWVDHAIAMEYYSRKDYEKAYQSFSLLCMSQAIEVLRDAIMPLIHSIDQKYKKGVNYWVIEQLITL</sequence>
<dbReference type="GeneID" id="98160955"/>
<protein>
    <submittedName>
        <fullName evidence="1">Uncharacterized protein</fullName>
    </submittedName>
</protein>
<evidence type="ECO:0000313" key="2">
    <source>
        <dbReference type="Proteomes" id="UP001610444"/>
    </source>
</evidence>
<proteinExistence type="predicted"/>